<dbReference type="Gene3D" id="6.10.250.240">
    <property type="match status" value="1"/>
</dbReference>
<dbReference type="AlphaFoldDB" id="E6QP22"/>
<dbReference type="Gene3D" id="1.10.8.420">
    <property type="entry name" value="RecR Domain 1"/>
    <property type="match status" value="1"/>
</dbReference>
<dbReference type="NCBIfam" id="TIGR00615">
    <property type="entry name" value="recR"/>
    <property type="match status" value="1"/>
</dbReference>
<dbReference type="InterPro" id="IPR034137">
    <property type="entry name" value="TOPRIM_RecR"/>
</dbReference>
<dbReference type="Gene3D" id="3.30.60.80">
    <property type="match status" value="1"/>
</dbReference>
<dbReference type="SUPFAM" id="SSF111304">
    <property type="entry name" value="Recombination protein RecR"/>
    <property type="match status" value="1"/>
</dbReference>
<evidence type="ECO:0000259" key="7">
    <source>
        <dbReference type="PROSITE" id="PS50880"/>
    </source>
</evidence>
<gene>
    <name evidence="8" type="ORF">CARN6_2528</name>
</gene>
<dbReference type="HAMAP" id="MF_00017">
    <property type="entry name" value="RecR"/>
    <property type="match status" value="1"/>
</dbReference>
<reference evidence="8" key="1">
    <citation type="submission" date="2009-10" db="EMBL/GenBank/DDBJ databases">
        <title>Diversity of trophic interactions inside an arsenic-rich microbial ecosystem.</title>
        <authorList>
            <person name="Bertin P.N."/>
            <person name="Heinrich-Salmeron A."/>
            <person name="Pelletier E."/>
            <person name="Goulhen-Chollet F."/>
            <person name="Arsene-Ploetze F."/>
            <person name="Gallien S."/>
            <person name="Calteau A."/>
            <person name="Vallenet D."/>
            <person name="Casiot C."/>
            <person name="Chane-Woon-Ming B."/>
            <person name="Giloteaux L."/>
            <person name="Barakat M."/>
            <person name="Bonnefoy V."/>
            <person name="Bruneel O."/>
            <person name="Chandler M."/>
            <person name="Cleiss J."/>
            <person name="Duran R."/>
            <person name="Elbaz-Poulichet F."/>
            <person name="Fonknechten N."/>
            <person name="Lauga B."/>
            <person name="Mornico D."/>
            <person name="Ortet P."/>
            <person name="Schaeffer C."/>
            <person name="Siguier P."/>
            <person name="Alexander Thil Smith A."/>
            <person name="Van Dorsselaer A."/>
            <person name="Weissenbach J."/>
            <person name="Medigue C."/>
            <person name="Le Paslier D."/>
        </authorList>
    </citation>
    <scope>NUCLEOTIDE SEQUENCE</scope>
</reference>
<dbReference type="Pfam" id="PF21175">
    <property type="entry name" value="RecR_C"/>
    <property type="match status" value="1"/>
</dbReference>
<dbReference type="InterPro" id="IPR006171">
    <property type="entry name" value="TOPRIM_dom"/>
</dbReference>
<accession>E6QP22</accession>
<dbReference type="PROSITE" id="PS50880">
    <property type="entry name" value="TOPRIM"/>
    <property type="match status" value="1"/>
</dbReference>
<sequence>MSPPSTTPETRLSSSLNPSLLACSADSIYPALARTRSQNTPRQSNRSNPVQRYAEPMARLIEELKKLPGVGSKSAQRFAFHLLRSTDEDAALLADAVRALKASLRLCSVCNNVTDVDPCAYCANPVRNQRLVCVVEEPTSIASVERTRSYAGVYHVLHGTLSPLHGVGPDQLRIGNLVARVERGEIDEIILATSPTLEGEATASWLATTLRGHSVRITRIATGVPAGSDIEYADEVSMARALEGRREL</sequence>
<dbReference type="SMART" id="SM00493">
    <property type="entry name" value="TOPRIM"/>
    <property type="match status" value="1"/>
</dbReference>
<dbReference type="PANTHER" id="PTHR30446">
    <property type="entry name" value="RECOMBINATION PROTEIN RECR"/>
    <property type="match status" value="1"/>
</dbReference>
<keyword evidence="6" id="KW-0234">DNA repair</keyword>
<evidence type="ECO:0000313" key="8">
    <source>
        <dbReference type="EMBL" id="CBI08993.1"/>
    </source>
</evidence>
<protein>
    <submittedName>
        <fullName evidence="8">DNA replication and repair protein RecR</fullName>
    </submittedName>
</protein>
<keyword evidence="3" id="KW-0863">Zinc-finger</keyword>
<feature type="domain" description="Toprim" evidence="7">
    <location>
        <begin position="130"/>
        <end position="225"/>
    </location>
</feature>
<proteinExistence type="inferred from homology"/>
<dbReference type="GO" id="GO:0003677">
    <property type="term" value="F:DNA binding"/>
    <property type="evidence" value="ECO:0007669"/>
    <property type="project" value="InterPro"/>
</dbReference>
<dbReference type="GO" id="GO:0006310">
    <property type="term" value="P:DNA recombination"/>
    <property type="evidence" value="ECO:0007669"/>
    <property type="project" value="UniProtKB-KW"/>
</dbReference>
<evidence type="ECO:0000256" key="1">
    <source>
        <dbReference type="ARBA" id="ARBA00022723"/>
    </source>
</evidence>
<evidence type="ECO:0000256" key="6">
    <source>
        <dbReference type="ARBA" id="ARBA00023204"/>
    </source>
</evidence>
<keyword evidence="4" id="KW-0862">Zinc</keyword>
<dbReference type="PANTHER" id="PTHR30446:SF0">
    <property type="entry name" value="RECOMBINATION PROTEIN RECR"/>
    <property type="match status" value="1"/>
</dbReference>
<evidence type="ECO:0000256" key="4">
    <source>
        <dbReference type="ARBA" id="ARBA00022833"/>
    </source>
</evidence>
<dbReference type="InterPro" id="IPR000093">
    <property type="entry name" value="DNA_Rcmb_RecR"/>
</dbReference>
<dbReference type="CDD" id="cd01025">
    <property type="entry name" value="TOPRIM_recR"/>
    <property type="match status" value="1"/>
</dbReference>
<keyword evidence="2" id="KW-0227">DNA damage</keyword>
<evidence type="ECO:0000256" key="3">
    <source>
        <dbReference type="ARBA" id="ARBA00022771"/>
    </source>
</evidence>
<dbReference type="Pfam" id="PF13662">
    <property type="entry name" value="Toprim_4"/>
    <property type="match status" value="1"/>
</dbReference>
<dbReference type="InterPro" id="IPR023627">
    <property type="entry name" value="Rcmb_RecR"/>
</dbReference>
<dbReference type="Pfam" id="PF02132">
    <property type="entry name" value="RecR_ZnF"/>
    <property type="match status" value="1"/>
</dbReference>
<dbReference type="GO" id="GO:0008270">
    <property type="term" value="F:zinc ion binding"/>
    <property type="evidence" value="ECO:0007669"/>
    <property type="project" value="UniProtKB-KW"/>
</dbReference>
<dbReference type="EMBL" id="CABQ01000300">
    <property type="protein sequence ID" value="CBI08993.1"/>
    <property type="molecule type" value="Genomic_DNA"/>
</dbReference>
<dbReference type="Gene3D" id="3.40.1360.10">
    <property type="match status" value="1"/>
</dbReference>
<dbReference type="InterPro" id="IPR015967">
    <property type="entry name" value="Rcmb_RecR_Znf"/>
</dbReference>
<evidence type="ECO:0000256" key="2">
    <source>
        <dbReference type="ARBA" id="ARBA00022763"/>
    </source>
</evidence>
<keyword evidence="1" id="KW-0479">Metal-binding</keyword>
<dbReference type="Pfam" id="PF21176">
    <property type="entry name" value="RecR_HhH"/>
    <property type="match status" value="1"/>
</dbReference>
<evidence type="ECO:0000256" key="5">
    <source>
        <dbReference type="ARBA" id="ARBA00023172"/>
    </source>
</evidence>
<organism evidence="8">
    <name type="scientific">mine drainage metagenome</name>
    <dbReference type="NCBI Taxonomy" id="410659"/>
    <lineage>
        <taxon>unclassified sequences</taxon>
        <taxon>metagenomes</taxon>
        <taxon>ecological metagenomes</taxon>
    </lineage>
</organism>
<comment type="caution">
    <text evidence="8">The sequence shown here is derived from an EMBL/GenBank/DDBJ whole genome shotgun (WGS) entry which is preliminary data.</text>
</comment>
<keyword evidence="5" id="KW-0233">DNA recombination</keyword>
<name>E6QP22_9ZZZZ</name>
<dbReference type="GO" id="GO:0006281">
    <property type="term" value="P:DNA repair"/>
    <property type="evidence" value="ECO:0007669"/>
    <property type="project" value="UniProtKB-KW"/>
</dbReference>